<reference evidence="1 2" key="1">
    <citation type="journal article" date="2014" name="Genome Announc.">
        <title>Draft genome sequences of the altered schaedler flora, a defined bacterial community from gnotobiotic mice.</title>
        <authorList>
            <person name="Wannemuehler M.J."/>
            <person name="Overstreet A.M."/>
            <person name="Ward D.V."/>
            <person name="Phillips G.J."/>
        </authorList>
    </citation>
    <scope>NUCLEOTIDE SEQUENCE [LARGE SCALE GENOMIC DNA]</scope>
    <source>
        <strain evidence="1 2">ASF492</strain>
    </source>
</reference>
<protein>
    <submittedName>
        <fullName evidence="1">Uncharacterized protein</fullName>
    </submittedName>
</protein>
<keyword evidence="2" id="KW-1185">Reference proteome</keyword>
<dbReference type="Proteomes" id="UP000012589">
    <property type="component" value="Unassembled WGS sequence"/>
</dbReference>
<comment type="caution">
    <text evidence="1">The sequence shown here is derived from an EMBL/GenBank/DDBJ whole genome shotgun (WGS) entry which is preliminary data.</text>
</comment>
<organism evidence="1 2">
    <name type="scientific">Eubacterium plexicaudatum ASF492</name>
    <dbReference type="NCBI Taxonomy" id="1235802"/>
    <lineage>
        <taxon>Bacteria</taxon>
        <taxon>Bacillati</taxon>
        <taxon>Bacillota</taxon>
        <taxon>Clostridia</taxon>
        <taxon>Eubacteriales</taxon>
        <taxon>Eubacteriaceae</taxon>
        <taxon>Eubacterium</taxon>
    </lineage>
</organism>
<dbReference type="HOGENOM" id="CLU_3251693_0_0_9"/>
<sequence length="42" mass="4711">MEETPKELTVKELMELVQQQEGEFIIRIEPGEGETDAGTGTF</sequence>
<name>N1ZZ58_9FIRM</name>
<dbReference type="PATRIC" id="fig|1235802.3.peg.5806"/>
<dbReference type="eggNOG" id="ENOG5033D9X">
    <property type="taxonomic scope" value="Bacteria"/>
</dbReference>
<dbReference type="EMBL" id="AQFT01000163">
    <property type="protein sequence ID" value="EMZ19423.1"/>
    <property type="molecule type" value="Genomic_DNA"/>
</dbReference>
<gene>
    <name evidence="1" type="ORF">C823_05506</name>
</gene>
<accession>N1ZZ58</accession>
<dbReference type="AlphaFoldDB" id="N1ZZ58"/>
<proteinExistence type="predicted"/>
<evidence type="ECO:0000313" key="2">
    <source>
        <dbReference type="Proteomes" id="UP000012589"/>
    </source>
</evidence>
<evidence type="ECO:0000313" key="1">
    <source>
        <dbReference type="EMBL" id="EMZ19423.1"/>
    </source>
</evidence>